<accession>A0A212LD46</accession>
<dbReference type="EMBL" id="FMJD01000006">
    <property type="protein sequence ID" value="SCM75455.1"/>
    <property type="molecule type" value="Genomic_DNA"/>
</dbReference>
<gene>
    <name evidence="1" type="ORF">KL86PLE_20123</name>
</gene>
<dbReference type="AlphaFoldDB" id="A0A212LD46"/>
<sequence>MADLITLGGAHLKLIGLRPTRISRRSEVGVPGAPTFRGMVYQDTGIRERTATIEARTLPHVFGGMDALAILEANHFARKAVQYLRMTSNFLAVNQGLVVIRTLDIDEENLHPADGVGREVSVSLELVYVDELTHVFGGS</sequence>
<evidence type="ECO:0000313" key="1">
    <source>
        <dbReference type="EMBL" id="SCM75455.1"/>
    </source>
</evidence>
<dbReference type="RefSeq" id="WP_100081244.1">
    <property type="nucleotide sequence ID" value="NZ_LT608334.1"/>
</dbReference>
<organism evidence="1">
    <name type="scientific">uncultured Pleomorphomonas sp</name>
    <dbReference type="NCBI Taxonomy" id="442121"/>
    <lineage>
        <taxon>Bacteria</taxon>
        <taxon>Pseudomonadati</taxon>
        <taxon>Pseudomonadota</taxon>
        <taxon>Alphaproteobacteria</taxon>
        <taxon>Hyphomicrobiales</taxon>
        <taxon>Pleomorphomonadaceae</taxon>
        <taxon>Pleomorphomonas</taxon>
        <taxon>environmental samples</taxon>
    </lineage>
</organism>
<proteinExistence type="predicted"/>
<name>A0A212LD46_9HYPH</name>
<reference evidence="1" key="1">
    <citation type="submission" date="2016-08" db="EMBL/GenBank/DDBJ databases">
        <authorList>
            <person name="Seilhamer J.J."/>
        </authorList>
    </citation>
    <scope>NUCLEOTIDE SEQUENCE</scope>
    <source>
        <strain evidence="1">86</strain>
    </source>
</reference>
<protein>
    <submittedName>
        <fullName evidence="1">Uncharacterized protein</fullName>
    </submittedName>
</protein>